<dbReference type="InterPro" id="IPR035994">
    <property type="entry name" value="Nucleoside_phosphorylase_sf"/>
</dbReference>
<evidence type="ECO:0000259" key="1">
    <source>
        <dbReference type="Pfam" id="PF01048"/>
    </source>
</evidence>
<name>A0ABT4ULD0_9BACT</name>
<protein>
    <recommendedName>
        <fullName evidence="1">Nucleoside phosphorylase domain-containing protein</fullName>
    </recommendedName>
</protein>
<sequence length="203" mass="22555">MKILLVSATAFEISGFKSNPVFDVLITGVGVPGTILNLQKKLLSNKDYSHVLQIGFGGVHKVALESNDWELGDMIAIGKDAFGDIGAMEQSGFRSVTDMGLSHQNNWLENTNIEQLNDKKLPLGTAITCNTITDNIEIITEQYNYWHADIESMEGAALHFVCNEYNIPYLQIRALTNIIGDRNKGNWKIKPALDSINHLLESY</sequence>
<organism evidence="2 3">
    <name type="scientific">Polluticaenibacter yanchengensis</name>
    <dbReference type="NCBI Taxonomy" id="3014562"/>
    <lineage>
        <taxon>Bacteria</taxon>
        <taxon>Pseudomonadati</taxon>
        <taxon>Bacteroidota</taxon>
        <taxon>Chitinophagia</taxon>
        <taxon>Chitinophagales</taxon>
        <taxon>Chitinophagaceae</taxon>
        <taxon>Polluticaenibacter</taxon>
    </lineage>
</organism>
<reference evidence="2 3" key="1">
    <citation type="submission" date="2022-12" db="EMBL/GenBank/DDBJ databases">
        <title>Chitinophagaceae gen. sp. nov., a new member of the family Chitinophagaceae, isolated from soil in a chemical factory.</title>
        <authorList>
            <person name="Ke Z."/>
        </authorList>
    </citation>
    <scope>NUCLEOTIDE SEQUENCE [LARGE SCALE GENOMIC DNA]</scope>
    <source>
        <strain evidence="2 3">LY-5</strain>
    </source>
</reference>
<dbReference type="Gene3D" id="3.40.50.1580">
    <property type="entry name" value="Nucleoside phosphorylase domain"/>
    <property type="match status" value="1"/>
</dbReference>
<keyword evidence="3" id="KW-1185">Reference proteome</keyword>
<dbReference type="Proteomes" id="UP001210231">
    <property type="component" value="Unassembled WGS sequence"/>
</dbReference>
<accession>A0ABT4ULD0</accession>
<dbReference type="RefSeq" id="WP_407031972.1">
    <property type="nucleotide sequence ID" value="NZ_JAQGEF010000015.1"/>
</dbReference>
<feature type="domain" description="Nucleoside phosphorylase" evidence="1">
    <location>
        <begin position="119"/>
        <end position="190"/>
    </location>
</feature>
<dbReference type="SUPFAM" id="SSF53167">
    <property type="entry name" value="Purine and uridine phosphorylases"/>
    <property type="match status" value="1"/>
</dbReference>
<dbReference type="InterPro" id="IPR000845">
    <property type="entry name" value="Nucleoside_phosphorylase_d"/>
</dbReference>
<gene>
    <name evidence="2" type="ORF">O3P16_12565</name>
</gene>
<dbReference type="Pfam" id="PF01048">
    <property type="entry name" value="PNP_UDP_1"/>
    <property type="match status" value="1"/>
</dbReference>
<dbReference type="EMBL" id="JAQGEF010000015">
    <property type="protein sequence ID" value="MDA3615646.1"/>
    <property type="molecule type" value="Genomic_DNA"/>
</dbReference>
<evidence type="ECO:0000313" key="2">
    <source>
        <dbReference type="EMBL" id="MDA3615646.1"/>
    </source>
</evidence>
<comment type="caution">
    <text evidence="2">The sequence shown here is derived from an EMBL/GenBank/DDBJ whole genome shotgun (WGS) entry which is preliminary data.</text>
</comment>
<proteinExistence type="predicted"/>
<evidence type="ECO:0000313" key="3">
    <source>
        <dbReference type="Proteomes" id="UP001210231"/>
    </source>
</evidence>